<dbReference type="AlphaFoldDB" id="A0A9D9E4Z7"/>
<dbReference type="EMBL" id="JADIMP010000053">
    <property type="protein sequence ID" value="MBO8441439.1"/>
    <property type="molecule type" value="Genomic_DNA"/>
</dbReference>
<feature type="transmembrane region" description="Helical" evidence="1">
    <location>
        <begin position="46"/>
        <end position="68"/>
    </location>
</feature>
<keyword evidence="1" id="KW-1133">Transmembrane helix</keyword>
<gene>
    <name evidence="2" type="ORF">IAA89_03210</name>
</gene>
<keyword evidence="1" id="KW-0472">Membrane</keyword>
<evidence type="ECO:0000313" key="3">
    <source>
        <dbReference type="Proteomes" id="UP000823614"/>
    </source>
</evidence>
<reference evidence="2" key="2">
    <citation type="journal article" date="2021" name="PeerJ">
        <title>Extensive microbial diversity within the chicken gut microbiome revealed by metagenomics and culture.</title>
        <authorList>
            <person name="Gilroy R."/>
            <person name="Ravi A."/>
            <person name="Getino M."/>
            <person name="Pursley I."/>
            <person name="Horton D.L."/>
            <person name="Alikhan N.F."/>
            <person name="Baker D."/>
            <person name="Gharbi K."/>
            <person name="Hall N."/>
            <person name="Watson M."/>
            <person name="Adriaenssens E.M."/>
            <person name="Foster-Nyarko E."/>
            <person name="Jarju S."/>
            <person name="Secka A."/>
            <person name="Antonio M."/>
            <person name="Oren A."/>
            <person name="Chaudhuri R.R."/>
            <person name="La Ragione R."/>
            <person name="Hildebrand F."/>
            <person name="Pallen M.J."/>
        </authorList>
    </citation>
    <scope>NUCLEOTIDE SEQUENCE</scope>
    <source>
        <strain evidence="2">C6-149</strain>
    </source>
</reference>
<dbReference type="InterPro" id="IPR009526">
    <property type="entry name" value="DUF1146"/>
</dbReference>
<dbReference type="Pfam" id="PF06612">
    <property type="entry name" value="DUF1146"/>
    <property type="match status" value="1"/>
</dbReference>
<dbReference type="Proteomes" id="UP000823614">
    <property type="component" value="Unassembled WGS sequence"/>
</dbReference>
<organism evidence="2 3">
    <name type="scientific">Candidatus Gallilactobacillus intestinavium</name>
    <dbReference type="NCBI Taxonomy" id="2840838"/>
    <lineage>
        <taxon>Bacteria</taxon>
        <taxon>Bacillati</taxon>
        <taxon>Bacillota</taxon>
        <taxon>Bacilli</taxon>
        <taxon>Lactobacillales</taxon>
        <taxon>Lactobacillaceae</taxon>
        <taxon>Lactobacillaceae incertae sedis</taxon>
        <taxon>Candidatus Gallilactobacillus</taxon>
    </lineage>
</organism>
<evidence type="ECO:0000313" key="2">
    <source>
        <dbReference type="EMBL" id="MBO8441439.1"/>
    </source>
</evidence>
<keyword evidence="1" id="KW-0812">Transmembrane</keyword>
<feature type="transmembrane region" description="Helical" evidence="1">
    <location>
        <begin position="6"/>
        <end position="26"/>
    </location>
</feature>
<dbReference type="NCBIfam" id="TIGR02327">
    <property type="entry name" value="int_mem_ywzB"/>
    <property type="match status" value="1"/>
</dbReference>
<sequence length="72" mass="8266">MLVYGLSALIKLVVQLGFVWLAFWSLKDIPWNKLTSHFQKAKILHILLAIVIGYTTSNFFIGLFNLIIGYRP</sequence>
<evidence type="ECO:0000256" key="1">
    <source>
        <dbReference type="SAM" id="Phobius"/>
    </source>
</evidence>
<reference evidence="2" key="1">
    <citation type="submission" date="2020-10" db="EMBL/GenBank/DDBJ databases">
        <authorList>
            <person name="Gilroy R."/>
        </authorList>
    </citation>
    <scope>NUCLEOTIDE SEQUENCE</scope>
    <source>
        <strain evidence="2">C6-149</strain>
    </source>
</reference>
<accession>A0A9D9E4Z7</accession>
<proteinExistence type="predicted"/>
<name>A0A9D9E4Z7_9LACO</name>
<comment type="caution">
    <text evidence="2">The sequence shown here is derived from an EMBL/GenBank/DDBJ whole genome shotgun (WGS) entry which is preliminary data.</text>
</comment>
<protein>
    <submittedName>
        <fullName evidence="2">DUF1146 domain-containing protein</fullName>
    </submittedName>
</protein>